<dbReference type="Proteomes" id="UP001281614">
    <property type="component" value="Unassembled WGS sequence"/>
</dbReference>
<name>A0AAD9YLS6_COLKA</name>
<dbReference type="AlphaFoldDB" id="A0AAD9YLS6"/>
<dbReference type="EMBL" id="VYYT01000098">
    <property type="protein sequence ID" value="KAK2770310.1"/>
    <property type="molecule type" value="Genomic_DNA"/>
</dbReference>
<evidence type="ECO:0000313" key="2">
    <source>
        <dbReference type="Proteomes" id="UP001281614"/>
    </source>
</evidence>
<proteinExistence type="predicted"/>
<evidence type="ECO:0000313" key="1">
    <source>
        <dbReference type="EMBL" id="KAK2770310.1"/>
    </source>
</evidence>
<comment type="caution">
    <text evidence="1">The sequence shown here is derived from an EMBL/GenBank/DDBJ whole genome shotgun (WGS) entry which is preliminary data.</text>
</comment>
<sequence length="54" mass="5999">MRTMYTDGPRQTVPKKLVALPVLGADNVRRWNPTGVLLSVGKVSVPGTFQQVRY</sequence>
<reference evidence="1" key="1">
    <citation type="submission" date="2023-02" db="EMBL/GenBank/DDBJ databases">
        <title>Colletotrichum kahawae CIFC_Que2 genome sequencing and assembly.</title>
        <authorList>
            <person name="Baroncelli R."/>
        </authorList>
    </citation>
    <scope>NUCLEOTIDE SEQUENCE</scope>
    <source>
        <strain evidence="1">CIFC_Que2</strain>
    </source>
</reference>
<accession>A0AAD9YLS6</accession>
<protein>
    <submittedName>
        <fullName evidence="1">Uncharacterized protein</fullName>
    </submittedName>
</protein>
<organism evidence="1 2">
    <name type="scientific">Colletotrichum kahawae</name>
    <name type="common">Coffee berry disease fungus</name>
    <dbReference type="NCBI Taxonomy" id="34407"/>
    <lineage>
        <taxon>Eukaryota</taxon>
        <taxon>Fungi</taxon>
        <taxon>Dikarya</taxon>
        <taxon>Ascomycota</taxon>
        <taxon>Pezizomycotina</taxon>
        <taxon>Sordariomycetes</taxon>
        <taxon>Hypocreomycetidae</taxon>
        <taxon>Glomerellales</taxon>
        <taxon>Glomerellaceae</taxon>
        <taxon>Colletotrichum</taxon>
        <taxon>Colletotrichum gloeosporioides species complex</taxon>
    </lineage>
</organism>
<keyword evidence="2" id="KW-1185">Reference proteome</keyword>
<gene>
    <name evidence="1" type="ORF">CKAH01_14799</name>
</gene>